<reference evidence="1 2" key="1">
    <citation type="journal article" date="2015" name="Genome Biol. Evol.">
        <title>Comparative Genomics of a Bacterivorous Green Alga Reveals Evolutionary Causalities and Consequences of Phago-Mixotrophic Mode of Nutrition.</title>
        <authorList>
            <person name="Burns J.A."/>
            <person name="Paasch A."/>
            <person name="Narechania A."/>
            <person name="Kim E."/>
        </authorList>
    </citation>
    <scope>NUCLEOTIDE SEQUENCE [LARGE SCALE GENOMIC DNA]</scope>
    <source>
        <strain evidence="1 2">PLY_AMNH</strain>
    </source>
</reference>
<gene>
    <name evidence="1" type="ORF">CYMTET_26413</name>
</gene>
<dbReference type="EMBL" id="LGRX02014307">
    <property type="protein sequence ID" value="KAK3264874.1"/>
    <property type="molecule type" value="Genomic_DNA"/>
</dbReference>
<dbReference type="AlphaFoldDB" id="A0AAE0KY73"/>
<evidence type="ECO:0000313" key="2">
    <source>
        <dbReference type="Proteomes" id="UP001190700"/>
    </source>
</evidence>
<comment type="caution">
    <text evidence="1">The sequence shown here is derived from an EMBL/GenBank/DDBJ whole genome shotgun (WGS) entry which is preliminary data.</text>
</comment>
<sequence>MEAGSTVHGVEEFGEDEIYFGSAEVHLSNVPGETGVYLHDRHRLCNLDDPIETGHLIQRAISRAGKLDGCGHTDIVVPGMPCLDIVQNASSSADESDLQVSFWPTFLQRPVMKVPTCNGSAPYIKAVASGTRSALVKLPGAEDEDSPCWYRLKGCGNNDQGFPVRVNQGQMGLSNCETWRDIRGCAFEHTATRENFITACLNQQLQPHGVLSANAPLGQYKYGEPNRPLGSESADLIPACIVEKTMGDRRLGSHLLAGLELLLERLLDTSPESEPFFLQLRASFPEIRPSESGADGGALPVTTAQLMTDHFLGKMLAGGGDCDDTHGLEWPDLPRDERLFNTALLRTPMPETSEGLAESAPAQFTRAGARPMRCEWLPAWRTNCENFRDALRGTQTAGGSQGRSAGSVLAYLFSRLGQDAGLVLHGLHKVARVSWGTYADSMCAEGQMHCNAHSNNLVVVPEGKSGASRSFLAYLDLDMAFDEHTFVDVQGAAPAMMGEQLVSGGGPTAASTALEGEADQTLPRRSPKVGAENFEELLFREHLNFMEVLVGGDSTSGVPQVAKQVTENQNSQVQIVKTALYDTMLVGYMHTYFKSDSDDPDRFPVAEYDEVLHRAAHALIRLALIVMADFVA</sequence>
<evidence type="ECO:0000313" key="1">
    <source>
        <dbReference type="EMBL" id="KAK3264874.1"/>
    </source>
</evidence>
<name>A0AAE0KY73_9CHLO</name>
<accession>A0AAE0KY73</accession>
<proteinExistence type="predicted"/>
<keyword evidence="2" id="KW-1185">Reference proteome</keyword>
<organism evidence="1 2">
    <name type="scientific">Cymbomonas tetramitiformis</name>
    <dbReference type="NCBI Taxonomy" id="36881"/>
    <lineage>
        <taxon>Eukaryota</taxon>
        <taxon>Viridiplantae</taxon>
        <taxon>Chlorophyta</taxon>
        <taxon>Pyramimonadophyceae</taxon>
        <taxon>Pyramimonadales</taxon>
        <taxon>Pyramimonadaceae</taxon>
        <taxon>Cymbomonas</taxon>
    </lineage>
</organism>
<dbReference type="Proteomes" id="UP001190700">
    <property type="component" value="Unassembled WGS sequence"/>
</dbReference>
<protein>
    <submittedName>
        <fullName evidence="1">Uncharacterized protein</fullName>
    </submittedName>
</protein>